<dbReference type="OrthoDB" id="4986740at2759"/>
<organism evidence="2 3">
    <name type="scientific">Cochliobolus carbonum (strain 26-R-13)</name>
    <name type="common">Maize leaf spot fungus</name>
    <name type="synonym">Bipolaris zeicola</name>
    <dbReference type="NCBI Taxonomy" id="930089"/>
    <lineage>
        <taxon>Eukaryota</taxon>
        <taxon>Fungi</taxon>
        <taxon>Dikarya</taxon>
        <taxon>Ascomycota</taxon>
        <taxon>Pezizomycotina</taxon>
        <taxon>Dothideomycetes</taxon>
        <taxon>Pleosporomycetidae</taxon>
        <taxon>Pleosporales</taxon>
        <taxon>Pleosporineae</taxon>
        <taxon>Pleosporaceae</taxon>
        <taxon>Bipolaris</taxon>
    </lineage>
</organism>
<dbReference type="RefSeq" id="XP_007712487.1">
    <property type="nucleotide sequence ID" value="XM_007714297.1"/>
</dbReference>
<protein>
    <submittedName>
        <fullName evidence="2">Uncharacterized protein</fullName>
    </submittedName>
</protein>
<dbReference type="Proteomes" id="UP000053841">
    <property type="component" value="Unassembled WGS sequence"/>
</dbReference>
<proteinExistence type="predicted"/>
<evidence type="ECO:0000256" key="1">
    <source>
        <dbReference type="SAM" id="SignalP"/>
    </source>
</evidence>
<evidence type="ECO:0000313" key="2">
    <source>
        <dbReference type="EMBL" id="EUC33222.1"/>
    </source>
</evidence>
<accession>W6Y0J5</accession>
<keyword evidence="3" id="KW-1185">Reference proteome</keyword>
<dbReference type="EMBL" id="KI964615">
    <property type="protein sequence ID" value="EUC33222.1"/>
    <property type="molecule type" value="Genomic_DNA"/>
</dbReference>
<feature type="signal peptide" evidence="1">
    <location>
        <begin position="1"/>
        <end position="16"/>
    </location>
</feature>
<feature type="chain" id="PRO_5004885220" evidence="1">
    <location>
        <begin position="17"/>
        <end position="113"/>
    </location>
</feature>
<reference evidence="2 3" key="1">
    <citation type="journal article" date="2013" name="PLoS Genet.">
        <title>Comparative genome structure, secondary metabolite, and effector coding capacity across Cochliobolus pathogens.</title>
        <authorList>
            <person name="Condon B.J."/>
            <person name="Leng Y."/>
            <person name="Wu D."/>
            <person name="Bushley K.E."/>
            <person name="Ohm R.A."/>
            <person name="Otillar R."/>
            <person name="Martin J."/>
            <person name="Schackwitz W."/>
            <person name="Grimwood J."/>
            <person name="MohdZainudin N."/>
            <person name="Xue C."/>
            <person name="Wang R."/>
            <person name="Manning V.A."/>
            <person name="Dhillon B."/>
            <person name="Tu Z.J."/>
            <person name="Steffenson B.J."/>
            <person name="Salamov A."/>
            <person name="Sun H."/>
            <person name="Lowry S."/>
            <person name="LaButti K."/>
            <person name="Han J."/>
            <person name="Copeland A."/>
            <person name="Lindquist E."/>
            <person name="Barry K."/>
            <person name="Schmutz J."/>
            <person name="Baker S.E."/>
            <person name="Ciuffetti L.M."/>
            <person name="Grigoriev I.V."/>
            <person name="Zhong S."/>
            <person name="Turgeon B.G."/>
        </authorList>
    </citation>
    <scope>NUCLEOTIDE SEQUENCE [LARGE SCALE GENOMIC DNA]</scope>
    <source>
        <strain evidence="2 3">26-R-13</strain>
    </source>
</reference>
<keyword evidence="1" id="KW-0732">Signal</keyword>
<sequence length="113" mass="11907">MKAFFVTLVALPAVLAATLPSSQASEFPIQSQECTCQNAAGATRASGLCQLMRGSLRGPGEWCFTGTSSTPAMNTIFNNEKCAQPWGSEWSKGVCRSVSLCQGAGGPSYYKIC</sequence>
<dbReference type="GeneID" id="19146005"/>
<gene>
    <name evidence="2" type="ORF">COCCADRAFT_26452</name>
</gene>
<dbReference type="KEGG" id="bze:COCCADRAFT_26452"/>
<name>W6Y0J5_COCC2</name>
<dbReference type="HOGENOM" id="CLU_160832_0_0_1"/>
<dbReference type="AlphaFoldDB" id="W6Y0J5"/>
<evidence type="ECO:0000313" key="3">
    <source>
        <dbReference type="Proteomes" id="UP000053841"/>
    </source>
</evidence>